<evidence type="ECO:0000313" key="2">
    <source>
        <dbReference type="Proteomes" id="UP001140011"/>
    </source>
</evidence>
<dbReference type="Proteomes" id="UP001140011">
    <property type="component" value="Unassembled WGS sequence"/>
</dbReference>
<name>A0A9W8L9D4_9FUNG</name>
<organism evidence="1 2">
    <name type="scientific">Coemansia pectinata</name>
    <dbReference type="NCBI Taxonomy" id="1052879"/>
    <lineage>
        <taxon>Eukaryota</taxon>
        <taxon>Fungi</taxon>
        <taxon>Fungi incertae sedis</taxon>
        <taxon>Zoopagomycota</taxon>
        <taxon>Kickxellomycotina</taxon>
        <taxon>Kickxellomycetes</taxon>
        <taxon>Kickxellales</taxon>
        <taxon>Kickxellaceae</taxon>
        <taxon>Coemansia</taxon>
    </lineage>
</organism>
<dbReference type="EMBL" id="JANBUH010000667">
    <property type="protein sequence ID" value="KAJ2749938.1"/>
    <property type="molecule type" value="Genomic_DNA"/>
</dbReference>
<dbReference type="AlphaFoldDB" id="A0A9W8L9D4"/>
<proteinExistence type="predicted"/>
<accession>A0A9W8L9D4</accession>
<reference evidence="1" key="1">
    <citation type="submission" date="2022-07" db="EMBL/GenBank/DDBJ databases">
        <title>Phylogenomic reconstructions and comparative analyses of Kickxellomycotina fungi.</title>
        <authorList>
            <person name="Reynolds N.K."/>
            <person name="Stajich J.E."/>
            <person name="Barry K."/>
            <person name="Grigoriev I.V."/>
            <person name="Crous P."/>
            <person name="Smith M.E."/>
        </authorList>
    </citation>
    <scope>NUCLEOTIDE SEQUENCE</scope>
    <source>
        <strain evidence="1">BCRC 34297</strain>
    </source>
</reference>
<sequence>MTFGDQIESELASQWKCPAIVWLSQQLPKHLTTINVIHIYPDLHLSGQVTNWIVEIGGKRGPRILINVNFALTNIQAYPAALVIKRVGDSTEVKADTQKWFKKPFIVFRAGLYAVIVQAGATNDMVDYE</sequence>
<keyword evidence="2" id="KW-1185">Reference proteome</keyword>
<protein>
    <submittedName>
        <fullName evidence="1">Uncharacterized protein</fullName>
    </submittedName>
</protein>
<evidence type="ECO:0000313" key="1">
    <source>
        <dbReference type="EMBL" id="KAJ2749938.1"/>
    </source>
</evidence>
<comment type="caution">
    <text evidence="1">The sequence shown here is derived from an EMBL/GenBank/DDBJ whole genome shotgun (WGS) entry which is preliminary data.</text>
</comment>
<gene>
    <name evidence="1" type="ORF">GGI19_005387</name>
</gene>